<evidence type="ECO:0000313" key="3">
    <source>
        <dbReference type="EMBL" id="EOI06862.1"/>
    </source>
</evidence>
<proteinExistence type="predicted"/>
<feature type="transmembrane region" description="Helical" evidence="1">
    <location>
        <begin position="33"/>
        <end position="58"/>
    </location>
</feature>
<evidence type="ECO:0000313" key="6">
    <source>
        <dbReference type="Proteomes" id="UP000014157"/>
    </source>
</evidence>
<dbReference type="PANTHER" id="PTHR31302">
    <property type="entry name" value="TRANSMEMBRANE PROTEIN WITH METALLOPHOSPHOESTERASE DOMAIN-RELATED"/>
    <property type="match status" value="1"/>
</dbReference>
<dbReference type="SUPFAM" id="SSF56300">
    <property type="entry name" value="Metallo-dependent phosphatases"/>
    <property type="match status" value="1"/>
</dbReference>
<dbReference type="STRING" id="155617.RV09_GL000940"/>
<feature type="transmembrane region" description="Helical" evidence="1">
    <location>
        <begin position="6"/>
        <end position="21"/>
    </location>
</feature>
<dbReference type="OrthoDB" id="9780884at2"/>
<dbReference type="InterPro" id="IPR051158">
    <property type="entry name" value="Metallophosphoesterase_sf"/>
</dbReference>
<keyword evidence="6" id="KW-1185">Reference proteome</keyword>
<dbReference type="InterPro" id="IPR029052">
    <property type="entry name" value="Metallo-depent_PP-like"/>
</dbReference>
<dbReference type="PATRIC" id="fig|1158609.3.peg.192"/>
<dbReference type="HOGENOM" id="CLU_025443_0_0_9"/>
<dbReference type="AlphaFoldDB" id="R2U2A9"/>
<evidence type="ECO:0000313" key="4">
    <source>
        <dbReference type="EMBL" id="EOT65205.1"/>
    </source>
</evidence>
<dbReference type="GO" id="GO:0016787">
    <property type="term" value="F:hydrolase activity"/>
    <property type="evidence" value="ECO:0007669"/>
    <property type="project" value="InterPro"/>
</dbReference>
<evidence type="ECO:0000256" key="1">
    <source>
        <dbReference type="SAM" id="Phobius"/>
    </source>
</evidence>
<dbReference type="EMBL" id="ASWB01000004">
    <property type="protein sequence ID" value="EOT65205.1"/>
    <property type="molecule type" value="Genomic_DNA"/>
</dbReference>
<reference evidence="4 6" key="2">
    <citation type="submission" date="2013-03" db="EMBL/GenBank/DDBJ databases">
        <title>The Genome Sequence of Enterococcus moraviensis BAA-383 (PacBio/Illumina hybrid assembly).</title>
        <authorList>
            <consortium name="The Broad Institute Genomics Platform"/>
            <consortium name="The Broad Institute Genome Sequencing Center for Infectious Disease"/>
            <person name="Earl A."/>
            <person name="Russ C."/>
            <person name="Gilmore M."/>
            <person name="Surin D."/>
            <person name="Walker B."/>
            <person name="Young S."/>
            <person name="Zeng Q."/>
            <person name="Gargeya S."/>
            <person name="Fitzgerald M."/>
            <person name="Haas B."/>
            <person name="Abouelleil A."/>
            <person name="Allen A.W."/>
            <person name="Alvarado L."/>
            <person name="Arachchi H.M."/>
            <person name="Berlin A.M."/>
            <person name="Chapman S.B."/>
            <person name="Gainer-Dewar J."/>
            <person name="Goldberg J."/>
            <person name="Griggs A."/>
            <person name="Gujja S."/>
            <person name="Hansen M."/>
            <person name="Howarth C."/>
            <person name="Imamovic A."/>
            <person name="Ireland A."/>
            <person name="Larimer J."/>
            <person name="McCowan C."/>
            <person name="Murphy C."/>
            <person name="Pearson M."/>
            <person name="Poon T.W."/>
            <person name="Priest M."/>
            <person name="Roberts A."/>
            <person name="Saif S."/>
            <person name="Shea T."/>
            <person name="Sisk P."/>
            <person name="Sykes S."/>
            <person name="Wortman J."/>
            <person name="Nusbaum C."/>
            <person name="Birren B."/>
        </authorList>
    </citation>
    <scope>NUCLEOTIDE SEQUENCE [LARGE SCALE GENOMIC DNA]</scope>
    <source>
        <strain evidence="4 6">ATCC BAA-383</strain>
    </source>
</reference>
<keyword evidence="1" id="KW-1133">Transmembrane helix</keyword>
<keyword evidence="1" id="KW-0812">Transmembrane</keyword>
<feature type="transmembrane region" description="Helical" evidence="1">
    <location>
        <begin position="106"/>
        <end position="125"/>
    </location>
</feature>
<gene>
    <name evidence="4" type="ORF">I586_02939</name>
    <name evidence="3" type="ORF">UAY_00204</name>
</gene>
<protein>
    <recommendedName>
        <fullName evidence="2">Calcineurin-like phosphoesterase domain-containing protein</fullName>
    </recommendedName>
</protein>
<feature type="domain" description="Calcineurin-like phosphoesterase" evidence="2">
    <location>
        <begin position="152"/>
        <end position="317"/>
    </location>
</feature>
<evidence type="ECO:0000313" key="5">
    <source>
        <dbReference type="Proteomes" id="UP000013781"/>
    </source>
</evidence>
<dbReference type="InterPro" id="IPR004843">
    <property type="entry name" value="Calcineurin-like_PHP"/>
</dbReference>
<dbReference type="Gene3D" id="3.60.21.10">
    <property type="match status" value="1"/>
</dbReference>
<dbReference type="Proteomes" id="UP000014157">
    <property type="component" value="Unassembled WGS sequence"/>
</dbReference>
<name>R2U2A9_9ENTE</name>
<sequence>MNKFAFLIIGSLFLLSNYYIGKKFLSILAQFSFFKYPLILWLIIGVLALTSMLTLLLFDANVGGLIGKIGSYWLSFWFLSFVIFGLSDLVLTIAKKIITVQAKSELIVWLVSTVLIVVLFCYGSWQAQQIKTISYQVTIDKSASNRPKTVKAVLISDLHLGYVNDAKKLEKIVTKINQLHPDIVFISGDLFDGNYKALQDTQQMEKQFKRLSSTYGTYLCWGNHDAGETFEKMKALVKASNITLLEDEMTVVGEELLVVGRKDSSPIGSQDGSRKSIQEQFNKVGNKLPKIILDHQPSNIDEYKHANELILSGHTHQGQIFPFNLVTKAYFTVDYGYYRKNENSPQVIVSSGVGTWGPPMRIGTQSEIVQIDITVNGDHAK</sequence>
<accession>R2U2A9</accession>
<reference evidence="3 5" key="1">
    <citation type="submission" date="2013-02" db="EMBL/GenBank/DDBJ databases">
        <title>The Genome Sequence of Enterococcus moraviensis BAA-383.</title>
        <authorList>
            <consortium name="The Broad Institute Genome Sequencing Platform"/>
            <consortium name="The Broad Institute Genome Sequencing Center for Infectious Disease"/>
            <person name="Earl A.M."/>
            <person name="Gilmore M.S."/>
            <person name="Lebreton F."/>
            <person name="Walker B."/>
            <person name="Young S.K."/>
            <person name="Zeng Q."/>
            <person name="Gargeya S."/>
            <person name="Fitzgerald M."/>
            <person name="Haas B."/>
            <person name="Abouelleil A."/>
            <person name="Alvarado L."/>
            <person name="Arachchi H.M."/>
            <person name="Berlin A.M."/>
            <person name="Chapman S.B."/>
            <person name="Dewar J."/>
            <person name="Goldberg J."/>
            <person name="Griggs A."/>
            <person name="Gujja S."/>
            <person name="Hansen M."/>
            <person name="Howarth C."/>
            <person name="Imamovic A."/>
            <person name="Larimer J."/>
            <person name="McCowan C."/>
            <person name="Murphy C."/>
            <person name="Neiman D."/>
            <person name="Pearson M."/>
            <person name="Priest M."/>
            <person name="Roberts A."/>
            <person name="Saif S."/>
            <person name="Shea T."/>
            <person name="Sisk P."/>
            <person name="Sykes S."/>
            <person name="Wortman J."/>
            <person name="Nusbaum C."/>
            <person name="Birren B."/>
        </authorList>
    </citation>
    <scope>NUCLEOTIDE SEQUENCE [LARGE SCALE GENOMIC DNA]</scope>
    <source>
        <strain evidence="3 5">ATCC BAA-383</strain>
    </source>
</reference>
<dbReference type="Pfam" id="PF00149">
    <property type="entry name" value="Metallophos"/>
    <property type="match status" value="1"/>
</dbReference>
<dbReference type="CDD" id="cd07385">
    <property type="entry name" value="MPP_YkuE_C"/>
    <property type="match status" value="1"/>
</dbReference>
<keyword evidence="1" id="KW-0472">Membrane</keyword>
<dbReference type="Proteomes" id="UP000013781">
    <property type="component" value="Unassembled WGS sequence"/>
</dbReference>
<organism evidence="3 5">
    <name type="scientific">Enterococcus moraviensis ATCC BAA-383</name>
    <dbReference type="NCBI Taxonomy" id="1158609"/>
    <lineage>
        <taxon>Bacteria</taxon>
        <taxon>Bacillati</taxon>
        <taxon>Bacillota</taxon>
        <taxon>Bacilli</taxon>
        <taxon>Lactobacillales</taxon>
        <taxon>Enterococcaceae</taxon>
        <taxon>Enterococcus</taxon>
    </lineage>
</organism>
<dbReference type="PANTHER" id="PTHR31302:SF0">
    <property type="entry name" value="TRANSMEMBRANE PROTEIN WITH METALLOPHOSPHOESTERASE DOMAIN"/>
    <property type="match status" value="1"/>
</dbReference>
<evidence type="ECO:0000259" key="2">
    <source>
        <dbReference type="Pfam" id="PF00149"/>
    </source>
</evidence>
<feature type="transmembrane region" description="Helical" evidence="1">
    <location>
        <begin position="70"/>
        <end position="94"/>
    </location>
</feature>
<dbReference type="RefSeq" id="WP_010763627.1">
    <property type="nucleotide sequence ID" value="NZ_ASWB01000004.1"/>
</dbReference>
<dbReference type="eggNOG" id="COG1408">
    <property type="taxonomic scope" value="Bacteria"/>
</dbReference>
<dbReference type="EMBL" id="AJAS01000002">
    <property type="protein sequence ID" value="EOI06862.1"/>
    <property type="molecule type" value="Genomic_DNA"/>
</dbReference>
<comment type="caution">
    <text evidence="3">The sequence shown here is derived from an EMBL/GenBank/DDBJ whole genome shotgun (WGS) entry which is preliminary data.</text>
</comment>